<name>A0A0Z8BUK4_STRSU</name>
<proteinExistence type="predicted"/>
<dbReference type="EMBL" id="FIGH01000001">
    <property type="protein sequence ID" value="CYU30270.1"/>
    <property type="molecule type" value="Genomic_DNA"/>
</dbReference>
<dbReference type="Proteomes" id="UP000074664">
    <property type="component" value="Unassembled WGS sequence"/>
</dbReference>
<dbReference type="AlphaFoldDB" id="A0A0Z8BUK4"/>
<dbReference type="Proteomes" id="UP000073485">
    <property type="component" value="Unassembled WGS sequence"/>
</dbReference>
<dbReference type="EMBL" id="FIGO01000003">
    <property type="protein sequence ID" value="CYU62861.1"/>
    <property type="molecule type" value="Genomic_DNA"/>
</dbReference>
<protein>
    <submittedName>
        <fullName evidence="2">Uncharacterized protein</fullName>
    </submittedName>
</protein>
<dbReference type="RefSeq" id="WP_044693208.1">
    <property type="nucleotide sequence ID" value="NZ_CECY01000025.1"/>
</dbReference>
<organism evidence="2 3">
    <name type="scientific">Streptococcus suis</name>
    <dbReference type="NCBI Taxonomy" id="1307"/>
    <lineage>
        <taxon>Bacteria</taxon>
        <taxon>Bacillati</taxon>
        <taxon>Bacillota</taxon>
        <taxon>Bacilli</taxon>
        <taxon>Lactobacillales</taxon>
        <taxon>Streptococcaceae</taxon>
        <taxon>Streptococcus</taxon>
    </lineage>
</organism>
<gene>
    <name evidence="1" type="ORF">ERS132392_00199</name>
    <name evidence="2" type="ORF">ERS132410_00710</name>
</gene>
<evidence type="ECO:0000313" key="4">
    <source>
        <dbReference type="Proteomes" id="UP000074664"/>
    </source>
</evidence>
<evidence type="ECO:0000313" key="2">
    <source>
        <dbReference type="EMBL" id="CYU62861.1"/>
    </source>
</evidence>
<evidence type="ECO:0000313" key="1">
    <source>
        <dbReference type="EMBL" id="CYU30270.1"/>
    </source>
</evidence>
<accession>A0A0Z8BUK4</accession>
<evidence type="ECO:0000313" key="3">
    <source>
        <dbReference type="Proteomes" id="UP000073485"/>
    </source>
</evidence>
<sequence length="126" mass="14314">MSLKYEKPDILISLSLKVDEEIKIDYSVKPEEYHNKRMKRAILSHLLSGLLPEDKFNNILLSVVTSSDDMKLVILSISFNSSLVEFLDSSERLLNSFRDSEGKIVPLWSAEKHITSKCVGVKITES</sequence>
<reference evidence="3 4" key="1">
    <citation type="submission" date="2016-02" db="EMBL/GenBank/DDBJ databases">
        <authorList>
            <consortium name="Pathogen Informatics"/>
        </authorList>
    </citation>
    <scope>NUCLEOTIDE SEQUENCE [LARGE SCALE GENOMIC DNA]</scope>
    <source>
        <strain evidence="1 4">LSS30</strain>
        <strain evidence="2 3">LSS48</strain>
    </source>
</reference>